<dbReference type="HOGENOM" id="CLU_081702_1_0_1"/>
<keyword evidence="1" id="KW-0812">Transmembrane</keyword>
<feature type="transmembrane region" description="Helical" evidence="1">
    <location>
        <begin position="146"/>
        <end position="167"/>
    </location>
</feature>
<dbReference type="PANTHER" id="PTHR28026">
    <property type="entry name" value="DUF962 DOMAIN PROTEIN (AFU_ORTHOLOGUE AFUA_8G05310)"/>
    <property type="match status" value="1"/>
</dbReference>
<dbReference type="InterPro" id="IPR009305">
    <property type="entry name" value="Mpo1-like"/>
</dbReference>
<evidence type="ECO:0008006" key="4">
    <source>
        <dbReference type="Google" id="ProtNLM"/>
    </source>
</evidence>
<gene>
    <name evidence="2" type="ORF">GALMADRAFT_235566</name>
</gene>
<dbReference type="PANTHER" id="PTHR28026:SF9">
    <property type="entry name" value="2-HYDROXY-PALMITIC ACID DIOXYGENASE MPO1"/>
    <property type="match status" value="1"/>
</dbReference>
<feature type="transmembrane region" description="Helical" evidence="1">
    <location>
        <begin position="113"/>
        <end position="134"/>
    </location>
</feature>
<reference evidence="3" key="1">
    <citation type="journal article" date="2014" name="Proc. Natl. Acad. Sci. U.S.A.">
        <title>Extensive sampling of basidiomycete genomes demonstrates inadequacy of the white-rot/brown-rot paradigm for wood decay fungi.</title>
        <authorList>
            <person name="Riley R."/>
            <person name="Salamov A.A."/>
            <person name="Brown D.W."/>
            <person name="Nagy L.G."/>
            <person name="Floudas D."/>
            <person name="Held B.W."/>
            <person name="Levasseur A."/>
            <person name="Lombard V."/>
            <person name="Morin E."/>
            <person name="Otillar R."/>
            <person name="Lindquist E.A."/>
            <person name="Sun H."/>
            <person name="LaButti K.M."/>
            <person name="Schmutz J."/>
            <person name="Jabbour D."/>
            <person name="Luo H."/>
            <person name="Baker S.E."/>
            <person name="Pisabarro A.G."/>
            <person name="Walton J.D."/>
            <person name="Blanchette R.A."/>
            <person name="Henrissat B."/>
            <person name="Martin F."/>
            <person name="Cullen D."/>
            <person name="Hibbett D.S."/>
            <person name="Grigoriev I.V."/>
        </authorList>
    </citation>
    <scope>NUCLEOTIDE SEQUENCE [LARGE SCALE GENOMIC DNA]</scope>
    <source>
        <strain evidence="3">CBS 339.88</strain>
    </source>
</reference>
<protein>
    <recommendedName>
        <fullName evidence="4">DUF962-domain-containing protein</fullName>
    </recommendedName>
</protein>
<dbReference type="Proteomes" id="UP000027222">
    <property type="component" value="Unassembled WGS sequence"/>
</dbReference>
<organism evidence="2 3">
    <name type="scientific">Galerina marginata (strain CBS 339.88)</name>
    <dbReference type="NCBI Taxonomy" id="685588"/>
    <lineage>
        <taxon>Eukaryota</taxon>
        <taxon>Fungi</taxon>
        <taxon>Dikarya</taxon>
        <taxon>Basidiomycota</taxon>
        <taxon>Agaricomycotina</taxon>
        <taxon>Agaricomycetes</taxon>
        <taxon>Agaricomycetidae</taxon>
        <taxon>Agaricales</taxon>
        <taxon>Agaricineae</taxon>
        <taxon>Strophariaceae</taxon>
        <taxon>Galerina</taxon>
    </lineage>
</organism>
<evidence type="ECO:0000256" key="1">
    <source>
        <dbReference type="SAM" id="Phobius"/>
    </source>
</evidence>
<keyword evidence="1" id="KW-1133">Transmembrane helix</keyword>
<dbReference type="OrthoDB" id="2124888at2759"/>
<keyword evidence="3" id="KW-1185">Reference proteome</keyword>
<dbReference type="EMBL" id="KL142368">
    <property type="protein sequence ID" value="KDR83431.1"/>
    <property type="molecule type" value="Genomic_DNA"/>
</dbReference>
<sequence>MAISDIVNVEKQLAFYGAYHSNKINVLIHIICVPMIVWSFQALVAPLPVPSFLPAYHYVINDYMVFDVNYAAIMGIVYLAYYYMLEPLAALLYTPQMIITVLTATAFAQKPGYLSSGIAIHAFSWIAQFAGHGFAEGRAPALLDNLLGAVVLAPFFVHLEILFSIGYRPTMHKRINNSIGKEITRIRKAEGDKRRKAQ</sequence>
<dbReference type="GO" id="GO:0016020">
    <property type="term" value="C:membrane"/>
    <property type="evidence" value="ECO:0007669"/>
    <property type="project" value="GOC"/>
</dbReference>
<accession>A0A067TJY8</accession>
<dbReference type="Pfam" id="PF06127">
    <property type="entry name" value="Mpo1-like"/>
    <property type="match status" value="1"/>
</dbReference>
<keyword evidence="1" id="KW-0472">Membrane</keyword>
<evidence type="ECO:0000313" key="3">
    <source>
        <dbReference type="Proteomes" id="UP000027222"/>
    </source>
</evidence>
<name>A0A067TJY8_GALM3</name>
<feature type="transmembrane region" description="Helical" evidence="1">
    <location>
        <begin position="65"/>
        <end position="84"/>
    </location>
</feature>
<dbReference type="GO" id="GO:0005783">
    <property type="term" value="C:endoplasmic reticulum"/>
    <property type="evidence" value="ECO:0007669"/>
    <property type="project" value="TreeGrafter"/>
</dbReference>
<dbReference type="GO" id="GO:0046521">
    <property type="term" value="P:sphingoid catabolic process"/>
    <property type="evidence" value="ECO:0007669"/>
    <property type="project" value="TreeGrafter"/>
</dbReference>
<proteinExistence type="predicted"/>
<feature type="transmembrane region" description="Helical" evidence="1">
    <location>
        <begin position="26"/>
        <end position="53"/>
    </location>
</feature>
<dbReference type="AlphaFoldDB" id="A0A067TJY8"/>
<evidence type="ECO:0000313" key="2">
    <source>
        <dbReference type="EMBL" id="KDR83431.1"/>
    </source>
</evidence>